<protein>
    <recommendedName>
        <fullName evidence="6">NAD(P)-binding protein</fullName>
    </recommendedName>
</protein>
<evidence type="ECO:0000313" key="4">
    <source>
        <dbReference type="EMBL" id="KAK4493937.1"/>
    </source>
</evidence>
<dbReference type="EMBL" id="JAXOVC010000015">
    <property type="protein sequence ID" value="KAK4493937.1"/>
    <property type="molecule type" value="Genomic_DNA"/>
</dbReference>
<evidence type="ECO:0008006" key="6">
    <source>
        <dbReference type="Google" id="ProtNLM"/>
    </source>
</evidence>
<dbReference type="InterPro" id="IPR002347">
    <property type="entry name" value="SDR_fam"/>
</dbReference>
<evidence type="ECO:0000313" key="5">
    <source>
        <dbReference type="Proteomes" id="UP001305779"/>
    </source>
</evidence>
<comment type="similarity">
    <text evidence="1">Belongs to the short-chain dehydrogenases/reductases (SDR) family.</text>
</comment>
<sequence>MAYALDIFRQCFFIPKPILTETNLPDQIGRIAIVTGGYSGAGKELSRILHKCNASVYIAGRSQAKYDEAAASIKEACPRSKGRLAFLNLDLSDLSTIKPAAEAFMRQEKELHVLKNNAGAIQTPVRSRTKQGIELQMGTNVLGHLLFTKHLEPVLRRTAQNAPPGRVRVTWASSIIASMKAPEGGIAFSADGTPKVLGDPVSDYAQSKAANYLLAREFSKRLHADGILSVAFNPGQLATQSSPNDSWTLKVATRIFAYEAVCGAYVELFAGWANEVGEAGNENQFVVPWGRFGALSDGLKNSEKGEELWNWCEQQCQPFL</sequence>
<dbReference type="Proteomes" id="UP001305779">
    <property type="component" value="Unassembled WGS sequence"/>
</dbReference>
<evidence type="ECO:0000256" key="3">
    <source>
        <dbReference type="ARBA" id="ARBA00023002"/>
    </source>
</evidence>
<evidence type="ECO:0000256" key="1">
    <source>
        <dbReference type="ARBA" id="ARBA00006484"/>
    </source>
</evidence>
<evidence type="ECO:0000256" key="2">
    <source>
        <dbReference type="ARBA" id="ARBA00022857"/>
    </source>
</evidence>
<dbReference type="PANTHER" id="PTHR24320:SF236">
    <property type="entry name" value="SHORT-CHAIN DEHYDROGENASE-RELATED"/>
    <property type="match status" value="1"/>
</dbReference>
<proteinExistence type="inferred from homology"/>
<keyword evidence="3" id="KW-0560">Oxidoreductase</keyword>
<dbReference type="PANTHER" id="PTHR24320">
    <property type="entry name" value="RETINOL DEHYDROGENASE"/>
    <property type="match status" value="1"/>
</dbReference>
<dbReference type="PRINTS" id="PR00081">
    <property type="entry name" value="GDHRDH"/>
</dbReference>
<comment type="caution">
    <text evidence="4">The sequence shown here is derived from an EMBL/GenBank/DDBJ whole genome shotgun (WGS) entry which is preliminary data.</text>
</comment>
<gene>
    <name evidence="4" type="ORF">PRZ48_015123</name>
</gene>
<organism evidence="4 5">
    <name type="scientific">Zasmidium cellare</name>
    <name type="common">Wine cellar mold</name>
    <name type="synonym">Racodium cellare</name>
    <dbReference type="NCBI Taxonomy" id="395010"/>
    <lineage>
        <taxon>Eukaryota</taxon>
        <taxon>Fungi</taxon>
        <taxon>Dikarya</taxon>
        <taxon>Ascomycota</taxon>
        <taxon>Pezizomycotina</taxon>
        <taxon>Dothideomycetes</taxon>
        <taxon>Dothideomycetidae</taxon>
        <taxon>Mycosphaerellales</taxon>
        <taxon>Mycosphaerellaceae</taxon>
        <taxon>Zasmidium</taxon>
    </lineage>
</organism>
<dbReference type="InterPro" id="IPR036291">
    <property type="entry name" value="NAD(P)-bd_dom_sf"/>
</dbReference>
<keyword evidence="2" id="KW-0521">NADP</keyword>
<reference evidence="4 5" key="1">
    <citation type="journal article" date="2023" name="G3 (Bethesda)">
        <title>A chromosome-level genome assembly of Zasmidium syzygii isolated from banana leaves.</title>
        <authorList>
            <person name="van Westerhoven A.C."/>
            <person name="Mehrabi R."/>
            <person name="Talebi R."/>
            <person name="Steentjes M.B.F."/>
            <person name="Corcolon B."/>
            <person name="Chong P.A."/>
            <person name="Kema G.H.J."/>
            <person name="Seidl M.F."/>
        </authorList>
    </citation>
    <scope>NUCLEOTIDE SEQUENCE [LARGE SCALE GENOMIC DNA]</scope>
    <source>
        <strain evidence="4 5">P124</strain>
    </source>
</reference>
<keyword evidence="5" id="KW-1185">Reference proteome</keyword>
<dbReference type="Pfam" id="PF00106">
    <property type="entry name" value="adh_short"/>
    <property type="match status" value="1"/>
</dbReference>
<accession>A0ABR0DXP7</accession>
<dbReference type="Gene3D" id="3.40.50.720">
    <property type="entry name" value="NAD(P)-binding Rossmann-like Domain"/>
    <property type="match status" value="1"/>
</dbReference>
<name>A0ABR0DXP7_ZASCE</name>
<dbReference type="SUPFAM" id="SSF51735">
    <property type="entry name" value="NAD(P)-binding Rossmann-fold domains"/>
    <property type="match status" value="1"/>
</dbReference>